<dbReference type="OrthoDB" id="6305614at2759"/>
<organism evidence="2 3">
    <name type="scientific">Paragonimus skrjabini miyazakii</name>
    <dbReference type="NCBI Taxonomy" id="59628"/>
    <lineage>
        <taxon>Eukaryota</taxon>
        <taxon>Metazoa</taxon>
        <taxon>Spiralia</taxon>
        <taxon>Lophotrochozoa</taxon>
        <taxon>Platyhelminthes</taxon>
        <taxon>Trematoda</taxon>
        <taxon>Digenea</taxon>
        <taxon>Plagiorchiida</taxon>
        <taxon>Troglotremata</taxon>
        <taxon>Troglotrematidae</taxon>
        <taxon>Paragonimus</taxon>
    </lineage>
</organism>
<feature type="compositionally biased region" description="Basic and acidic residues" evidence="1">
    <location>
        <begin position="116"/>
        <end position="128"/>
    </location>
</feature>
<comment type="caution">
    <text evidence="2">The sequence shown here is derived from an EMBL/GenBank/DDBJ whole genome shotgun (WGS) entry which is preliminary data.</text>
</comment>
<evidence type="ECO:0000313" key="2">
    <source>
        <dbReference type="EMBL" id="KAF7237822.1"/>
    </source>
</evidence>
<name>A0A8S9YM35_9TREM</name>
<protein>
    <submittedName>
        <fullName evidence="2">Uncharacterized protein</fullName>
    </submittedName>
</protein>
<feature type="region of interest" description="Disordered" evidence="1">
    <location>
        <begin position="102"/>
        <end position="135"/>
    </location>
</feature>
<evidence type="ECO:0000313" key="3">
    <source>
        <dbReference type="Proteomes" id="UP000822476"/>
    </source>
</evidence>
<dbReference type="AlphaFoldDB" id="A0A8S9YM35"/>
<sequence>MEPRSMEEALSTARAYAAAANATGSSLDSTFGAMASSVAESKPAYNASDNHRQFSNCIFCQRFGSAAQRCGHNPEIPWVLAAFQTNKSRIHRCARGQTVPTRTPHCKRYGPPNEGILKDKRDHREQDGPTRGMCL</sequence>
<reference evidence="2" key="1">
    <citation type="submission" date="2019-07" db="EMBL/GenBank/DDBJ databases">
        <title>Annotation for the trematode Paragonimus miyazaki's.</title>
        <authorList>
            <person name="Choi Y.-J."/>
        </authorList>
    </citation>
    <scope>NUCLEOTIDE SEQUENCE</scope>
    <source>
        <strain evidence="2">Japan</strain>
    </source>
</reference>
<evidence type="ECO:0000256" key="1">
    <source>
        <dbReference type="SAM" id="MobiDB-lite"/>
    </source>
</evidence>
<gene>
    <name evidence="2" type="ORF">EG68_10820</name>
</gene>
<proteinExistence type="predicted"/>
<dbReference type="Proteomes" id="UP000822476">
    <property type="component" value="Unassembled WGS sequence"/>
</dbReference>
<dbReference type="EMBL" id="JTDE01007691">
    <property type="protein sequence ID" value="KAF7237822.1"/>
    <property type="molecule type" value="Genomic_DNA"/>
</dbReference>
<keyword evidence="3" id="KW-1185">Reference proteome</keyword>
<accession>A0A8S9YM35</accession>